<dbReference type="EMBL" id="JAULSO010000002">
    <property type="protein sequence ID" value="KAK3689308.1"/>
    <property type="molecule type" value="Genomic_DNA"/>
</dbReference>
<dbReference type="InterPro" id="IPR052897">
    <property type="entry name" value="Sec-Metab_Biosynth_Hydrolase"/>
</dbReference>
<gene>
    <name evidence="1" type="ORF">B0T22DRAFT_461267</name>
</gene>
<organism evidence="1 2">
    <name type="scientific">Podospora appendiculata</name>
    <dbReference type="NCBI Taxonomy" id="314037"/>
    <lineage>
        <taxon>Eukaryota</taxon>
        <taxon>Fungi</taxon>
        <taxon>Dikarya</taxon>
        <taxon>Ascomycota</taxon>
        <taxon>Pezizomycotina</taxon>
        <taxon>Sordariomycetes</taxon>
        <taxon>Sordariomycetidae</taxon>
        <taxon>Sordariales</taxon>
        <taxon>Podosporaceae</taxon>
        <taxon>Podospora</taxon>
    </lineage>
</organism>
<name>A0AAE0XB10_9PEZI</name>
<dbReference type="AlphaFoldDB" id="A0AAE0XB10"/>
<dbReference type="SUPFAM" id="SSF53474">
    <property type="entry name" value="alpha/beta-Hydrolases"/>
    <property type="match status" value="1"/>
</dbReference>
<accession>A0AAE0XB10</accession>
<keyword evidence="2" id="KW-1185">Reference proteome</keyword>
<dbReference type="InterPro" id="IPR029058">
    <property type="entry name" value="AB_hydrolase_fold"/>
</dbReference>
<evidence type="ECO:0008006" key="3">
    <source>
        <dbReference type="Google" id="ProtNLM"/>
    </source>
</evidence>
<evidence type="ECO:0000313" key="1">
    <source>
        <dbReference type="EMBL" id="KAK3689308.1"/>
    </source>
</evidence>
<reference evidence="1" key="2">
    <citation type="submission" date="2023-06" db="EMBL/GenBank/DDBJ databases">
        <authorList>
            <consortium name="Lawrence Berkeley National Laboratory"/>
            <person name="Haridas S."/>
            <person name="Hensen N."/>
            <person name="Bonometti L."/>
            <person name="Westerberg I."/>
            <person name="Brannstrom I.O."/>
            <person name="Guillou S."/>
            <person name="Cros-Aarteil S."/>
            <person name="Calhoun S."/>
            <person name="Kuo A."/>
            <person name="Mondo S."/>
            <person name="Pangilinan J."/>
            <person name="Riley R."/>
            <person name="Labutti K."/>
            <person name="Andreopoulos B."/>
            <person name="Lipzen A."/>
            <person name="Chen C."/>
            <person name="Yanf M."/>
            <person name="Daum C."/>
            <person name="Ng V."/>
            <person name="Clum A."/>
            <person name="Steindorff A."/>
            <person name="Ohm R."/>
            <person name="Martin F."/>
            <person name="Silar P."/>
            <person name="Natvig D."/>
            <person name="Lalanne C."/>
            <person name="Gautier V."/>
            <person name="Ament-Velasquez S.L."/>
            <person name="Kruys A."/>
            <person name="Hutchinson M.I."/>
            <person name="Powell A.J."/>
            <person name="Barry K."/>
            <person name="Miller A.N."/>
            <person name="Grigoriev I.V."/>
            <person name="Debuchy R."/>
            <person name="Gladieux P."/>
            <person name="Thoren M.H."/>
            <person name="Johannesson H."/>
        </authorList>
    </citation>
    <scope>NUCLEOTIDE SEQUENCE</scope>
    <source>
        <strain evidence="1">CBS 314.62</strain>
    </source>
</reference>
<evidence type="ECO:0000313" key="2">
    <source>
        <dbReference type="Proteomes" id="UP001270362"/>
    </source>
</evidence>
<proteinExistence type="predicted"/>
<sequence>MSLLDLLPGREWLFWQRVVELEGGGTQLMVNEHGKDVFYNDFPSDAMMQEYMEALEPQSMEVFTTPLDFVASDTTVPKYYVLCDKDAGILPSVQLLVAEQTGSEVVHVDGGHSAYASIPDKVADVLVEIATRV</sequence>
<reference evidence="1" key="1">
    <citation type="journal article" date="2023" name="Mol. Phylogenet. Evol.">
        <title>Genome-scale phylogeny and comparative genomics of the fungal order Sordariales.</title>
        <authorList>
            <person name="Hensen N."/>
            <person name="Bonometti L."/>
            <person name="Westerberg I."/>
            <person name="Brannstrom I.O."/>
            <person name="Guillou S."/>
            <person name="Cros-Aarteil S."/>
            <person name="Calhoun S."/>
            <person name="Haridas S."/>
            <person name="Kuo A."/>
            <person name="Mondo S."/>
            <person name="Pangilinan J."/>
            <person name="Riley R."/>
            <person name="LaButti K."/>
            <person name="Andreopoulos B."/>
            <person name="Lipzen A."/>
            <person name="Chen C."/>
            <person name="Yan M."/>
            <person name="Daum C."/>
            <person name="Ng V."/>
            <person name="Clum A."/>
            <person name="Steindorff A."/>
            <person name="Ohm R.A."/>
            <person name="Martin F."/>
            <person name="Silar P."/>
            <person name="Natvig D.O."/>
            <person name="Lalanne C."/>
            <person name="Gautier V."/>
            <person name="Ament-Velasquez S.L."/>
            <person name="Kruys A."/>
            <person name="Hutchinson M.I."/>
            <person name="Powell A.J."/>
            <person name="Barry K."/>
            <person name="Miller A.N."/>
            <person name="Grigoriev I.V."/>
            <person name="Debuchy R."/>
            <person name="Gladieux P."/>
            <person name="Hiltunen Thoren M."/>
            <person name="Johannesson H."/>
        </authorList>
    </citation>
    <scope>NUCLEOTIDE SEQUENCE</scope>
    <source>
        <strain evidence="1">CBS 314.62</strain>
    </source>
</reference>
<protein>
    <recommendedName>
        <fullName evidence="3">AB hydrolase-1 domain-containing protein</fullName>
    </recommendedName>
</protein>
<dbReference type="PANTHER" id="PTHR37017">
    <property type="entry name" value="AB HYDROLASE-1 DOMAIN-CONTAINING PROTEIN-RELATED"/>
    <property type="match status" value="1"/>
</dbReference>
<dbReference type="PANTHER" id="PTHR37017:SF11">
    <property type="entry name" value="ESTERASE_LIPASE_THIOESTERASE DOMAIN-CONTAINING PROTEIN"/>
    <property type="match status" value="1"/>
</dbReference>
<dbReference type="Proteomes" id="UP001270362">
    <property type="component" value="Unassembled WGS sequence"/>
</dbReference>
<feature type="non-terminal residue" evidence="1">
    <location>
        <position position="1"/>
    </location>
</feature>
<comment type="caution">
    <text evidence="1">The sequence shown here is derived from an EMBL/GenBank/DDBJ whole genome shotgun (WGS) entry which is preliminary data.</text>
</comment>
<dbReference type="Gene3D" id="3.40.50.1820">
    <property type="entry name" value="alpha/beta hydrolase"/>
    <property type="match status" value="1"/>
</dbReference>